<protein>
    <submittedName>
        <fullName evidence="2">Uncharacterized protein</fullName>
    </submittedName>
</protein>
<reference evidence="2" key="2">
    <citation type="submission" date="2021-03" db="UniProtKB">
        <authorList>
            <consortium name="EnsemblPlants"/>
        </authorList>
    </citation>
    <scope>IDENTIFICATION</scope>
</reference>
<dbReference type="AlphaFoldDB" id="A0A803QTJ8"/>
<keyword evidence="1" id="KW-0472">Membrane</keyword>
<dbReference type="EnsemblPlants" id="novel_model_1221_5bd9a17a.1.5bd9b135">
    <property type="protein sequence ID" value="cds.novel_model_1221_5bd9a17a.1.5bd9b135"/>
    <property type="gene ID" value="novel_gene_682_5bd9a17a"/>
</dbReference>
<accession>A0A803QTJ8</accession>
<proteinExistence type="predicted"/>
<dbReference type="PANTHER" id="PTHR35165">
    <property type="entry name" value="OS08G0113900 PROTEIN"/>
    <property type="match status" value="1"/>
</dbReference>
<dbReference type="InterPro" id="IPR032238">
    <property type="entry name" value="ATP-synth_Z"/>
</dbReference>
<sequence length="157" mass="17766">MFLYEYVEIQSRGFYFKLVIFFDNRNIIFYLSVFILMGSNKEEIIRSSPSSSSYTNQKVVEKIVKVSIGCFVSLLVSLGGGLILAWWESEYHADNRQLWMVPFGLILLITPLIIWVSLVFSHASAPHQIVTNNINISVPALPSLPAYSSSSLDPEKL</sequence>
<dbReference type="Pfam" id="PF16594">
    <property type="entry name" value="ATP-synt_Z"/>
    <property type="match status" value="1"/>
</dbReference>
<dbReference type="PANTHER" id="PTHR35165:SF1">
    <property type="entry name" value="OS04G0577375 PROTEIN"/>
    <property type="match status" value="1"/>
</dbReference>
<dbReference type="EMBL" id="UZAU01000198">
    <property type="status" value="NOT_ANNOTATED_CDS"/>
    <property type="molecule type" value="Genomic_DNA"/>
</dbReference>
<evidence type="ECO:0000256" key="1">
    <source>
        <dbReference type="SAM" id="Phobius"/>
    </source>
</evidence>
<feature type="transmembrane region" description="Helical" evidence="1">
    <location>
        <begin position="99"/>
        <end position="120"/>
    </location>
</feature>
<reference evidence="2" key="1">
    <citation type="submission" date="2018-11" db="EMBL/GenBank/DDBJ databases">
        <authorList>
            <person name="Grassa J C."/>
        </authorList>
    </citation>
    <scope>NUCLEOTIDE SEQUENCE [LARGE SCALE GENOMIC DNA]</scope>
</reference>
<feature type="transmembrane region" description="Helical" evidence="1">
    <location>
        <begin position="14"/>
        <end position="37"/>
    </location>
</feature>
<dbReference type="Proteomes" id="UP000596661">
    <property type="component" value="Chromosome 2"/>
</dbReference>
<name>A0A803QTJ8_CANSA</name>
<organism evidence="2 3">
    <name type="scientific">Cannabis sativa</name>
    <name type="common">Hemp</name>
    <name type="synonym">Marijuana</name>
    <dbReference type="NCBI Taxonomy" id="3483"/>
    <lineage>
        <taxon>Eukaryota</taxon>
        <taxon>Viridiplantae</taxon>
        <taxon>Streptophyta</taxon>
        <taxon>Embryophyta</taxon>
        <taxon>Tracheophyta</taxon>
        <taxon>Spermatophyta</taxon>
        <taxon>Magnoliopsida</taxon>
        <taxon>eudicotyledons</taxon>
        <taxon>Gunneridae</taxon>
        <taxon>Pentapetalae</taxon>
        <taxon>rosids</taxon>
        <taxon>fabids</taxon>
        <taxon>Rosales</taxon>
        <taxon>Cannabaceae</taxon>
        <taxon>Cannabis</taxon>
    </lineage>
</organism>
<keyword evidence="3" id="KW-1185">Reference proteome</keyword>
<evidence type="ECO:0000313" key="2">
    <source>
        <dbReference type="EnsemblPlants" id="cds.novel_model_1221_5bd9a17a.1.5bd9b135"/>
    </source>
</evidence>
<evidence type="ECO:0000313" key="3">
    <source>
        <dbReference type="Proteomes" id="UP000596661"/>
    </source>
</evidence>
<feature type="transmembrane region" description="Helical" evidence="1">
    <location>
        <begin position="66"/>
        <end position="87"/>
    </location>
</feature>
<dbReference type="Gramene" id="novel_model_1221_5bd9a17a.1.5bd9b135">
    <property type="protein sequence ID" value="cds.novel_model_1221_5bd9a17a.1.5bd9b135"/>
    <property type="gene ID" value="novel_gene_682_5bd9a17a"/>
</dbReference>
<keyword evidence="1" id="KW-1133">Transmembrane helix</keyword>
<keyword evidence="1" id="KW-0812">Transmembrane</keyword>